<evidence type="ECO:0000256" key="2">
    <source>
        <dbReference type="ARBA" id="ARBA00004651"/>
    </source>
</evidence>
<dbReference type="SMART" id="SM00304">
    <property type="entry name" value="HAMP"/>
    <property type="match status" value="1"/>
</dbReference>
<dbReference type="GO" id="GO:0005524">
    <property type="term" value="F:ATP binding"/>
    <property type="evidence" value="ECO:0007669"/>
    <property type="project" value="UniProtKB-KW"/>
</dbReference>
<dbReference type="Pfam" id="PF00512">
    <property type="entry name" value="HisKA"/>
    <property type="match status" value="1"/>
</dbReference>
<dbReference type="EC" id="2.7.13.3" evidence="3"/>
<dbReference type="PROSITE" id="PS50109">
    <property type="entry name" value="HIS_KIN"/>
    <property type="match status" value="1"/>
</dbReference>
<keyword evidence="7" id="KW-0547">Nucleotide-binding</keyword>
<dbReference type="SMART" id="SM00388">
    <property type="entry name" value="HisKA"/>
    <property type="match status" value="1"/>
</dbReference>
<evidence type="ECO:0000256" key="9">
    <source>
        <dbReference type="ARBA" id="ARBA00022840"/>
    </source>
</evidence>
<keyword evidence="8" id="KW-0418">Kinase</keyword>
<protein>
    <recommendedName>
        <fullName evidence="3">histidine kinase</fullName>
        <ecNumber evidence="3">2.7.13.3</ecNumber>
    </recommendedName>
</protein>
<dbReference type="InterPro" id="IPR003660">
    <property type="entry name" value="HAMP_dom"/>
</dbReference>
<dbReference type="CDD" id="cd06225">
    <property type="entry name" value="HAMP"/>
    <property type="match status" value="1"/>
</dbReference>
<dbReference type="GO" id="GO:0005886">
    <property type="term" value="C:plasma membrane"/>
    <property type="evidence" value="ECO:0007669"/>
    <property type="project" value="UniProtKB-SubCell"/>
</dbReference>
<evidence type="ECO:0000256" key="1">
    <source>
        <dbReference type="ARBA" id="ARBA00000085"/>
    </source>
</evidence>
<comment type="subcellular location">
    <subcellularLocation>
        <location evidence="2">Cell membrane</location>
        <topology evidence="2">Multi-pass membrane protein</topology>
    </subcellularLocation>
</comment>
<evidence type="ECO:0000259" key="14">
    <source>
        <dbReference type="PROSITE" id="PS50885"/>
    </source>
</evidence>
<dbReference type="GO" id="GO:0000155">
    <property type="term" value="F:phosphorelay sensor kinase activity"/>
    <property type="evidence" value="ECO:0007669"/>
    <property type="project" value="InterPro"/>
</dbReference>
<evidence type="ECO:0000256" key="12">
    <source>
        <dbReference type="SAM" id="Coils"/>
    </source>
</evidence>
<sequence>MFVITSTVLTAFALLVYGTLYFILPSFYLHSKQSELDRGIAELVQAYPGSDWATAKIRFRDFAIQHNASVTVRDASGSLIFPEFEKVQQTSPLQESPLHPAVSLQASETSAGIQVWIADLTGADFLNENQVIGVGGKTSAAPEMLVRENVVLPGHAQAEDYTMNVAASLQPIDEAAEVLLKLTPYMALIILLLAIVAASSYARMFARPLVEMSRVARRMAGLDFSVRARYASDDEIGEISRSLNGLAVNLERTMQELTTANRALKDDIQRKEETEALRSEFVATLSHELKTPLTAISGQLEAMIHNVGPYRDREKYLAQTHRIVKQMEKLVFEILEISQLENRGFEPLMKPLNLSELLREAAEPIRYYCELQGIAIEADIAPDLPVSGDARLLAKALSNIIANAAYYTTRGQRIRIRAESIDGAAQVHVHNAGAQLETSEIPRLFEPFYRVDKSRSRTTGGSGLGLYIVKNVLDAHDAAYDLRNDQDGVLFTIAFPPPSR</sequence>
<dbReference type="Gene3D" id="6.10.340.10">
    <property type="match status" value="1"/>
</dbReference>
<dbReference type="GO" id="GO:0016036">
    <property type="term" value="P:cellular response to phosphate starvation"/>
    <property type="evidence" value="ECO:0007669"/>
    <property type="project" value="TreeGrafter"/>
</dbReference>
<keyword evidence="6" id="KW-0808">Transferase</keyword>
<dbReference type="PRINTS" id="PR00344">
    <property type="entry name" value="BCTRLSENSOR"/>
</dbReference>
<dbReference type="GO" id="GO:0004721">
    <property type="term" value="F:phosphoprotein phosphatase activity"/>
    <property type="evidence" value="ECO:0007669"/>
    <property type="project" value="TreeGrafter"/>
</dbReference>
<evidence type="ECO:0000256" key="6">
    <source>
        <dbReference type="ARBA" id="ARBA00022679"/>
    </source>
</evidence>
<evidence type="ECO:0000256" key="3">
    <source>
        <dbReference type="ARBA" id="ARBA00012438"/>
    </source>
</evidence>
<dbReference type="InterPro" id="IPR004358">
    <property type="entry name" value="Sig_transdc_His_kin-like_C"/>
</dbReference>
<keyword evidence="12" id="KW-0175">Coiled coil</keyword>
<feature type="domain" description="Histidine kinase" evidence="13">
    <location>
        <begin position="284"/>
        <end position="499"/>
    </location>
</feature>
<evidence type="ECO:0000256" key="7">
    <source>
        <dbReference type="ARBA" id="ARBA00022741"/>
    </source>
</evidence>
<dbReference type="SUPFAM" id="SSF47384">
    <property type="entry name" value="Homodimeric domain of signal transducing histidine kinase"/>
    <property type="match status" value="1"/>
</dbReference>
<dbReference type="AlphaFoldDB" id="A0A927BU39"/>
<name>A0A927BU39_9BACL</name>
<accession>A0A927BU39</accession>
<gene>
    <name evidence="15" type="ORF">IDH44_09495</name>
</gene>
<dbReference type="InterPro" id="IPR036890">
    <property type="entry name" value="HATPase_C_sf"/>
</dbReference>
<comment type="catalytic activity">
    <reaction evidence="1">
        <text>ATP + protein L-histidine = ADP + protein N-phospho-L-histidine.</text>
        <dbReference type="EC" id="2.7.13.3"/>
    </reaction>
</comment>
<dbReference type="PROSITE" id="PS50885">
    <property type="entry name" value="HAMP"/>
    <property type="match status" value="1"/>
</dbReference>
<organism evidence="15 16">
    <name type="scientific">Paenibacillus sabuli</name>
    <dbReference type="NCBI Taxonomy" id="2772509"/>
    <lineage>
        <taxon>Bacteria</taxon>
        <taxon>Bacillati</taxon>
        <taxon>Bacillota</taxon>
        <taxon>Bacilli</taxon>
        <taxon>Bacillales</taxon>
        <taxon>Paenibacillaceae</taxon>
        <taxon>Paenibacillus</taxon>
    </lineage>
</organism>
<dbReference type="Pfam" id="PF02518">
    <property type="entry name" value="HATPase_c"/>
    <property type="match status" value="1"/>
</dbReference>
<evidence type="ECO:0000256" key="4">
    <source>
        <dbReference type="ARBA" id="ARBA00022475"/>
    </source>
</evidence>
<dbReference type="PANTHER" id="PTHR45453">
    <property type="entry name" value="PHOSPHATE REGULON SENSOR PROTEIN PHOR"/>
    <property type="match status" value="1"/>
</dbReference>
<dbReference type="SMART" id="SM00387">
    <property type="entry name" value="HATPase_c"/>
    <property type="match status" value="1"/>
</dbReference>
<dbReference type="CDD" id="cd00082">
    <property type="entry name" value="HisKA"/>
    <property type="match status" value="1"/>
</dbReference>
<dbReference type="Gene3D" id="1.10.287.130">
    <property type="match status" value="1"/>
</dbReference>
<dbReference type="EMBL" id="JACXIZ010000015">
    <property type="protein sequence ID" value="MBD2845423.1"/>
    <property type="molecule type" value="Genomic_DNA"/>
</dbReference>
<proteinExistence type="predicted"/>
<evidence type="ECO:0000256" key="10">
    <source>
        <dbReference type="ARBA" id="ARBA00023012"/>
    </source>
</evidence>
<dbReference type="SUPFAM" id="SSF158472">
    <property type="entry name" value="HAMP domain-like"/>
    <property type="match status" value="1"/>
</dbReference>
<reference evidence="15" key="1">
    <citation type="submission" date="2020-09" db="EMBL/GenBank/DDBJ databases">
        <title>A novel bacterium of genus Paenibacillus, isolated from South China Sea.</title>
        <authorList>
            <person name="Huang H."/>
            <person name="Mo K."/>
            <person name="Hu Y."/>
        </authorList>
    </citation>
    <scope>NUCLEOTIDE SEQUENCE</scope>
    <source>
        <strain evidence="15">IB182496</strain>
    </source>
</reference>
<dbReference type="SUPFAM" id="SSF55874">
    <property type="entry name" value="ATPase domain of HSP90 chaperone/DNA topoisomerase II/histidine kinase"/>
    <property type="match status" value="1"/>
</dbReference>
<dbReference type="Pfam" id="PF00672">
    <property type="entry name" value="HAMP"/>
    <property type="match status" value="1"/>
</dbReference>
<evidence type="ECO:0000256" key="8">
    <source>
        <dbReference type="ARBA" id="ARBA00022777"/>
    </source>
</evidence>
<evidence type="ECO:0000313" key="15">
    <source>
        <dbReference type="EMBL" id="MBD2845423.1"/>
    </source>
</evidence>
<feature type="coiled-coil region" evidence="12">
    <location>
        <begin position="247"/>
        <end position="274"/>
    </location>
</feature>
<evidence type="ECO:0000259" key="13">
    <source>
        <dbReference type="PROSITE" id="PS50109"/>
    </source>
</evidence>
<comment type="caution">
    <text evidence="15">The sequence shown here is derived from an EMBL/GenBank/DDBJ whole genome shotgun (WGS) entry which is preliminary data.</text>
</comment>
<keyword evidence="16" id="KW-1185">Reference proteome</keyword>
<evidence type="ECO:0000256" key="11">
    <source>
        <dbReference type="ARBA" id="ARBA00023136"/>
    </source>
</evidence>
<feature type="domain" description="HAMP" evidence="14">
    <location>
        <begin position="203"/>
        <end position="255"/>
    </location>
</feature>
<evidence type="ECO:0000313" key="16">
    <source>
        <dbReference type="Proteomes" id="UP000621560"/>
    </source>
</evidence>
<dbReference type="InterPro" id="IPR005467">
    <property type="entry name" value="His_kinase_dom"/>
</dbReference>
<keyword evidence="9" id="KW-0067">ATP-binding</keyword>
<dbReference type="InterPro" id="IPR003661">
    <property type="entry name" value="HisK_dim/P_dom"/>
</dbReference>
<dbReference type="InterPro" id="IPR036097">
    <property type="entry name" value="HisK_dim/P_sf"/>
</dbReference>
<keyword evidence="10" id="KW-0902">Two-component regulatory system</keyword>
<dbReference type="InterPro" id="IPR003594">
    <property type="entry name" value="HATPase_dom"/>
</dbReference>
<dbReference type="Proteomes" id="UP000621560">
    <property type="component" value="Unassembled WGS sequence"/>
</dbReference>
<keyword evidence="11" id="KW-0472">Membrane</keyword>
<keyword evidence="5" id="KW-0597">Phosphoprotein</keyword>
<dbReference type="InterPro" id="IPR050351">
    <property type="entry name" value="BphY/WalK/GraS-like"/>
</dbReference>
<dbReference type="Gene3D" id="3.30.565.10">
    <property type="entry name" value="Histidine kinase-like ATPase, C-terminal domain"/>
    <property type="match status" value="1"/>
</dbReference>
<keyword evidence="4" id="KW-1003">Cell membrane</keyword>
<dbReference type="PANTHER" id="PTHR45453:SF3">
    <property type="entry name" value="HISTIDINE KINASE"/>
    <property type="match status" value="1"/>
</dbReference>
<evidence type="ECO:0000256" key="5">
    <source>
        <dbReference type="ARBA" id="ARBA00022553"/>
    </source>
</evidence>
<dbReference type="RefSeq" id="WP_190917018.1">
    <property type="nucleotide sequence ID" value="NZ_JACXIZ010000015.1"/>
</dbReference>